<gene>
    <name evidence="1" type="ORF">LMJ30_13965</name>
</gene>
<proteinExistence type="predicted"/>
<reference evidence="1 2" key="1">
    <citation type="submission" date="2021-11" db="EMBL/GenBank/DDBJ databases">
        <authorList>
            <person name="Huq M.A."/>
        </authorList>
    </citation>
    <scope>NUCLEOTIDE SEQUENCE [LARGE SCALE GENOMIC DNA]</scope>
    <source>
        <strain evidence="1 2">MAHUQ-52</strain>
    </source>
</reference>
<accession>A0ABS8IUF4</accession>
<dbReference type="Proteomes" id="UP001198701">
    <property type="component" value="Unassembled WGS sequence"/>
</dbReference>
<comment type="caution">
    <text evidence="1">The sequence shown here is derived from an EMBL/GenBank/DDBJ whole genome shotgun (WGS) entry which is preliminary data.</text>
</comment>
<evidence type="ECO:0000313" key="1">
    <source>
        <dbReference type="EMBL" id="MCC6072060.1"/>
    </source>
</evidence>
<name>A0ABS8IUF4_9BURK</name>
<evidence type="ECO:0000313" key="2">
    <source>
        <dbReference type="Proteomes" id="UP001198701"/>
    </source>
</evidence>
<keyword evidence="2" id="KW-1185">Reference proteome</keyword>
<organism evidence="1 2">
    <name type="scientific">Massilia agrisoli</name>
    <dbReference type="NCBI Taxonomy" id="2892444"/>
    <lineage>
        <taxon>Bacteria</taxon>
        <taxon>Pseudomonadati</taxon>
        <taxon>Pseudomonadota</taxon>
        <taxon>Betaproteobacteria</taxon>
        <taxon>Burkholderiales</taxon>
        <taxon>Oxalobacteraceae</taxon>
        <taxon>Telluria group</taxon>
        <taxon>Massilia</taxon>
    </lineage>
</organism>
<dbReference type="EMBL" id="JAJHPV010000013">
    <property type="protein sequence ID" value="MCC6072060.1"/>
    <property type="molecule type" value="Genomic_DNA"/>
</dbReference>
<sequence length="556" mass="57431">MPDLAFIHPLLVKNPLPHDALHAAVRQVATAGAQLDTRLRAVLPRDRGMASLAAAWLATVRPALYGGIDDVAAFADRLRSSLPPLCAAGPYAATDTGACKTVNDGLQVLRLAAVAHAAAALDGTAALARLERFICAGEQDPACAACVDGWQAMLSAQRAMERAWHGVVCGFNALLGQMAGATLNSALLVARLDVAHAGWSDLAAHLRAPSSAPRAPHSARGAAQDACAAGPKSVSAFRHNGIGDGADAVAAVIGLLDSLAAGIAQLPSPGAHCAPLVGRHIDAVRALAQAWPGRLRPEVLASMAALKHFGEQFVEIEAPRLQASLGRMRRQDLDERGQAAALVTDVGGRLGALAKGFDAVAPYIGEYLSSMARAALDLETDTAAVARRLQAGQARAEALACLASRLRMRLHTHASRRWLTRLLECLPGMGRRSPGARLVAVAHELDSLRSAQACTMQDAASLQSLLPALSSYLAAIDRLGAGVAAALAGTSGLQGQLAELHGVLLADPASGAIAGAQLRAALADWRTIARRIGRLPPVDPGAFRTPAGAARTSLHG</sequence>
<dbReference type="RefSeq" id="WP_229432925.1">
    <property type="nucleotide sequence ID" value="NZ_JAJHPV010000013.1"/>
</dbReference>
<protein>
    <submittedName>
        <fullName evidence="1">Uncharacterized protein</fullName>
    </submittedName>
</protein>